<evidence type="ECO:0000313" key="2">
    <source>
        <dbReference type="Proteomes" id="UP000316621"/>
    </source>
</evidence>
<dbReference type="Proteomes" id="UP000316621">
    <property type="component" value="Chromosome 3"/>
</dbReference>
<sequence>MDVVFISSTTYVNGQRQGRILEKPFSIGDSLAREQLASNTHARAPPLIDIEAEMKLALHSKETFQENLNWVLKGLGPKVRRRGIKISCWHPFAETGSNALAIVVVRYY</sequence>
<dbReference type="EMBL" id="CM010717">
    <property type="protein sequence ID" value="RZC54678.1"/>
    <property type="molecule type" value="Genomic_DNA"/>
</dbReference>
<keyword evidence="2" id="KW-1185">Reference proteome</keyword>
<organism evidence="1 2">
    <name type="scientific">Papaver somniferum</name>
    <name type="common">Opium poppy</name>
    <dbReference type="NCBI Taxonomy" id="3469"/>
    <lineage>
        <taxon>Eukaryota</taxon>
        <taxon>Viridiplantae</taxon>
        <taxon>Streptophyta</taxon>
        <taxon>Embryophyta</taxon>
        <taxon>Tracheophyta</taxon>
        <taxon>Spermatophyta</taxon>
        <taxon>Magnoliopsida</taxon>
        <taxon>Ranunculales</taxon>
        <taxon>Papaveraceae</taxon>
        <taxon>Papaveroideae</taxon>
        <taxon>Papaver</taxon>
    </lineage>
</organism>
<dbReference type="Gramene" id="RZC54678">
    <property type="protein sequence ID" value="RZC54678"/>
    <property type="gene ID" value="C5167_013535"/>
</dbReference>
<evidence type="ECO:0000313" key="1">
    <source>
        <dbReference type="EMBL" id="RZC54678.1"/>
    </source>
</evidence>
<gene>
    <name evidence="1" type="ORF">C5167_013535</name>
</gene>
<name>A0A4Y7J4K4_PAPSO</name>
<reference evidence="1 2" key="1">
    <citation type="journal article" date="2018" name="Science">
        <title>The opium poppy genome and morphinan production.</title>
        <authorList>
            <person name="Guo L."/>
            <person name="Winzer T."/>
            <person name="Yang X."/>
            <person name="Li Y."/>
            <person name="Ning Z."/>
            <person name="He Z."/>
            <person name="Teodor R."/>
            <person name="Lu Y."/>
            <person name="Bowser T.A."/>
            <person name="Graham I.A."/>
            <person name="Ye K."/>
        </authorList>
    </citation>
    <scope>NUCLEOTIDE SEQUENCE [LARGE SCALE GENOMIC DNA]</scope>
    <source>
        <strain evidence="2">cv. HN1</strain>
        <tissue evidence="1">Leaves</tissue>
    </source>
</reference>
<dbReference type="STRING" id="3469.A0A4Y7J4K4"/>
<proteinExistence type="predicted"/>
<protein>
    <submittedName>
        <fullName evidence="1">Uncharacterized protein</fullName>
    </submittedName>
</protein>
<accession>A0A4Y7J4K4</accession>
<dbReference type="AlphaFoldDB" id="A0A4Y7J4K4"/>